<comment type="caution">
    <text evidence="1">The sequence shown here is derived from an EMBL/GenBank/DDBJ whole genome shotgun (WGS) entry which is preliminary data.</text>
</comment>
<evidence type="ECO:0000313" key="1">
    <source>
        <dbReference type="EMBL" id="MCD9642098.1"/>
    </source>
</evidence>
<name>A0ABS8V785_DATST</name>
<dbReference type="Proteomes" id="UP000823775">
    <property type="component" value="Unassembled WGS sequence"/>
</dbReference>
<evidence type="ECO:0000313" key="2">
    <source>
        <dbReference type="Proteomes" id="UP000823775"/>
    </source>
</evidence>
<accession>A0ABS8V785</accession>
<proteinExistence type="predicted"/>
<gene>
    <name evidence="1" type="ORF">HAX54_028736</name>
</gene>
<organism evidence="1 2">
    <name type="scientific">Datura stramonium</name>
    <name type="common">Jimsonweed</name>
    <name type="synonym">Common thornapple</name>
    <dbReference type="NCBI Taxonomy" id="4076"/>
    <lineage>
        <taxon>Eukaryota</taxon>
        <taxon>Viridiplantae</taxon>
        <taxon>Streptophyta</taxon>
        <taxon>Embryophyta</taxon>
        <taxon>Tracheophyta</taxon>
        <taxon>Spermatophyta</taxon>
        <taxon>Magnoliopsida</taxon>
        <taxon>eudicotyledons</taxon>
        <taxon>Gunneridae</taxon>
        <taxon>Pentapetalae</taxon>
        <taxon>asterids</taxon>
        <taxon>lamiids</taxon>
        <taxon>Solanales</taxon>
        <taxon>Solanaceae</taxon>
        <taxon>Solanoideae</taxon>
        <taxon>Datureae</taxon>
        <taxon>Datura</taxon>
    </lineage>
</organism>
<keyword evidence="2" id="KW-1185">Reference proteome</keyword>
<sequence>MDKRTRVSSQKSLMAMEAQTSQIRSEKLIVLPICWSTFKRIETNSGYHRRHWKKYKKEVMAALLGGLTYHTRKARNWRLFKRVNVQSSDIVTQLKRIYSHSKRAHR</sequence>
<reference evidence="1 2" key="1">
    <citation type="journal article" date="2021" name="BMC Genomics">
        <title>Datura genome reveals duplications of psychoactive alkaloid biosynthetic genes and high mutation rate following tissue culture.</title>
        <authorList>
            <person name="Rajewski A."/>
            <person name="Carter-House D."/>
            <person name="Stajich J."/>
            <person name="Litt A."/>
        </authorList>
    </citation>
    <scope>NUCLEOTIDE SEQUENCE [LARGE SCALE GENOMIC DNA]</scope>
    <source>
        <strain evidence="1">AR-01</strain>
    </source>
</reference>
<dbReference type="EMBL" id="JACEIK010003537">
    <property type="protein sequence ID" value="MCD9642098.1"/>
    <property type="molecule type" value="Genomic_DNA"/>
</dbReference>
<protein>
    <submittedName>
        <fullName evidence="1">Uncharacterized protein</fullName>
    </submittedName>
</protein>